<reference evidence="6" key="1">
    <citation type="journal article" date="2023" name="bioRxiv">
        <title>Scaffold-level genome assemblies of two parasitoid biocontrol wasps reveal the parthenogenesis mechanism and an associated novel virus.</title>
        <authorList>
            <person name="Inwood S."/>
            <person name="Skelly J."/>
            <person name="Guhlin J."/>
            <person name="Harrop T."/>
            <person name="Goldson S."/>
            <person name="Dearden P."/>
        </authorList>
    </citation>
    <scope>NUCLEOTIDE SEQUENCE</scope>
    <source>
        <strain evidence="6">Lincoln</strain>
        <tissue evidence="6">Whole body</tissue>
    </source>
</reference>
<dbReference type="GO" id="GO:0005730">
    <property type="term" value="C:nucleolus"/>
    <property type="evidence" value="ECO:0007669"/>
    <property type="project" value="UniProtKB-SubCell"/>
</dbReference>
<feature type="region of interest" description="Disordered" evidence="4">
    <location>
        <begin position="171"/>
        <end position="258"/>
    </location>
</feature>
<evidence type="ECO:0000313" key="6">
    <source>
        <dbReference type="EMBL" id="KAK0179467.1"/>
    </source>
</evidence>
<reference evidence="6" key="2">
    <citation type="submission" date="2023-03" db="EMBL/GenBank/DDBJ databases">
        <authorList>
            <person name="Inwood S.N."/>
            <person name="Skelly J.G."/>
            <person name="Guhlin J."/>
            <person name="Harrop T.W.R."/>
            <person name="Goldson S.G."/>
            <person name="Dearden P.K."/>
        </authorList>
    </citation>
    <scope>NUCLEOTIDE SEQUENCE</scope>
    <source>
        <strain evidence="6">Lincoln</strain>
        <tissue evidence="6">Whole body</tissue>
    </source>
</reference>
<dbReference type="PANTHER" id="PTHR18034">
    <property type="entry name" value="CELL CYCLE CONTROL PROTEIN CWF22-RELATED"/>
    <property type="match status" value="1"/>
</dbReference>
<feature type="compositionally biased region" description="Basic and acidic residues" evidence="4">
    <location>
        <begin position="78"/>
        <end position="90"/>
    </location>
</feature>
<dbReference type="Pfam" id="PF02854">
    <property type="entry name" value="MIF4G"/>
    <property type="match status" value="1"/>
</dbReference>
<feature type="compositionally biased region" description="Basic residues" evidence="4">
    <location>
        <begin position="1"/>
        <end position="12"/>
    </location>
</feature>
<accession>A0AA39G0Y0</accession>
<proteinExistence type="inferred from homology"/>
<gene>
    <name evidence="6" type="ORF">PV327_005217</name>
</gene>
<dbReference type="EMBL" id="JAQQBR010000003">
    <property type="protein sequence ID" value="KAK0179467.1"/>
    <property type="molecule type" value="Genomic_DNA"/>
</dbReference>
<dbReference type="GO" id="GO:0003723">
    <property type="term" value="F:RNA binding"/>
    <property type="evidence" value="ECO:0007669"/>
    <property type="project" value="InterPro"/>
</dbReference>
<name>A0AA39G0Y0_MICHY</name>
<keyword evidence="3" id="KW-0539">Nucleus</keyword>
<sequence>MKAKKTNKHKKKVVAEKSRKILRKEKRQKKKINRAQYYASKNDTPGKFVLNHDNSNPKKDTAKKLIDHENKLKMKLEQKKEREKRLEVQREKHRKAQLAEDNEKEDRIIKQLEKQLKLNKRKSKSTPKSFASDGLDYLLDFCNDENRKLAVETEKQLLGVDIESDFEDDFAMMTKTEENDYNEDSKVSDTMNDSDENSEEVESQNDESENEKDNFSDDESNSDEFNEEMADEESDNESNCNKMETDNSTNEIREDIYGKKRDKHGNVIDKYIPPAARLKELNKTSEELAKISRLQKQLKGLINRLAQHNMHNIAMQIDELFMSNSRNNMNELLSKLMMESIVAPVITPDRLIADHMMLITILHANVGTEVGANFLLSLVNKFNEMMNKYQDVENKELDNLILMISHLYNFKVYSSQLVYQILDKLLMKFTEKEIELILLILKTVGFRLRKDDPIALKELILNIQQKATSSTASNTRIQFMLDILLAIKNNNMNKIPHYDPTYIEHLKKLLKSFIRKGNSVIQLNISLNDLLKADERGKWWIVGSAWTGNIDNQSKNNQTTNITKPQYSQKILDLARKQRMNTDIRRNIFCILLTAEDYLDAFEKIHHLGLKDQQAREIIYVIIDCCIQEKKFNPYYAVLAQKFCEYDRKNQMTLQYTLWDKLKTLADYSNIQLHNLAKFFTHLFIEKGLPLSVLKVVQFGELDKPTMRLIRQIMLGILLNDNTEACLQVFERISLSTQLQTLRDGLRLFISHFLIKNADSKSLPENEVEKLRKRAELVDKILLTRASKVIF</sequence>
<feature type="domain" description="MI" evidence="5">
    <location>
        <begin position="583"/>
        <end position="699"/>
    </location>
</feature>
<organism evidence="6 7">
    <name type="scientific">Microctonus hyperodae</name>
    <name type="common">Parasitoid wasp</name>
    <dbReference type="NCBI Taxonomy" id="165561"/>
    <lineage>
        <taxon>Eukaryota</taxon>
        <taxon>Metazoa</taxon>
        <taxon>Ecdysozoa</taxon>
        <taxon>Arthropoda</taxon>
        <taxon>Hexapoda</taxon>
        <taxon>Insecta</taxon>
        <taxon>Pterygota</taxon>
        <taxon>Neoptera</taxon>
        <taxon>Endopterygota</taxon>
        <taxon>Hymenoptera</taxon>
        <taxon>Apocrita</taxon>
        <taxon>Ichneumonoidea</taxon>
        <taxon>Braconidae</taxon>
        <taxon>Euphorinae</taxon>
        <taxon>Microctonus</taxon>
    </lineage>
</organism>
<dbReference type="InterPro" id="IPR016024">
    <property type="entry name" value="ARM-type_fold"/>
</dbReference>
<protein>
    <recommendedName>
        <fullName evidence="5">MI domain-containing protein</fullName>
    </recommendedName>
</protein>
<dbReference type="FunFam" id="1.25.40.180:FF:000032">
    <property type="entry name" value="Nucleolar MIF4G domain-containing protein 1"/>
    <property type="match status" value="1"/>
</dbReference>
<dbReference type="SUPFAM" id="SSF48371">
    <property type="entry name" value="ARM repeat"/>
    <property type="match status" value="1"/>
</dbReference>
<feature type="region of interest" description="Disordered" evidence="4">
    <location>
        <begin position="39"/>
        <end position="60"/>
    </location>
</feature>
<dbReference type="PROSITE" id="PS51366">
    <property type="entry name" value="MI"/>
    <property type="match status" value="1"/>
</dbReference>
<feature type="region of interest" description="Disordered" evidence="4">
    <location>
        <begin position="78"/>
        <end position="105"/>
    </location>
</feature>
<comment type="similarity">
    <text evidence="2">Belongs to the CWC22 family.</text>
</comment>
<dbReference type="InterPro" id="IPR003891">
    <property type="entry name" value="Initiation_fac_eIF4g_MI"/>
</dbReference>
<feature type="compositionally biased region" description="Basic and acidic residues" evidence="4">
    <location>
        <begin position="175"/>
        <end position="187"/>
    </location>
</feature>
<dbReference type="Pfam" id="PF02847">
    <property type="entry name" value="MA3"/>
    <property type="match status" value="1"/>
</dbReference>
<evidence type="ECO:0000259" key="5">
    <source>
        <dbReference type="PROSITE" id="PS51366"/>
    </source>
</evidence>
<dbReference type="Proteomes" id="UP001168972">
    <property type="component" value="Unassembled WGS sequence"/>
</dbReference>
<dbReference type="SMART" id="SM00544">
    <property type="entry name" value="MA3"/>
    <property type="match status" value="1"/>
</dbReference>
<dbReference type="PANTHER" id="PTHR18034:SF4">
    <property type="entry name" value="NUCLEOLAR MIF4G DOMAIN-CONTAINING PROTEIN 1"/>
    <property type="match status" value="1"/>
</dbReference>
<evidence type="ECO:0000256" key="4">
    <source>
        <dbReference type="SAM" id="MobiDB-lite"/>
    </source>
</evidence>
<feature type="compositionally biased region" description="Polar residues" evidence="4">
    <location>
        <begin position="237"/>
        <end position="250"/>
    </location>
</feature>
<evidence type="ECO:0000256" key="2">
    <source>
        <dbReference type="ARBA" id="ARBA00006856"/>
    </source>
</evidence>
<evidence type="ECO:0000256" key="3">
    <source>
        <dbReference type="ARBA" id="ARBA00023242"/>
    </source>
</evidence>
<dbReference type="Gene3D" id="1.25.40.180">
    <property type="match status" value="1"/>
</dbReference>
<evidence type="ECO:0000313" key="7">
    <source>
        <dbReference type="Proteomes" id="UP001168972"/>
    </source>
</evidence>
<dbReference type="InterPro" id="IPR003890">
    <property type="entry name" value="MIF4G-like_typ-3"/>
</dbReference>
<comment type="caution">
    <text evidence="6">The sequence shown here is derived from an EMBL/GenBank/DDBJ whole genome shotgun (WGS) entry which is preliminary data.</text>
</comment>
<evidence type="ECO:0000256" key="1">
    <source>
        <dbReference type="ARBA" id="ARBA00004604"/>
    </source>
</evidence>
<feature type="region of interest" description="Disordered" evidence="4">
    <location>
        <begin position="1"/>
        <end position="20"/>
    </location>
</feature>
<comment type="subcellular location">
    <subcellularLocation>
        <location evidence="1">Nucleus</location>
        <location evidence="1">Nucleolus</location>
    </subcellularLocation>
</comment>
<feature type="compositionally biased region" description="Acidic residues" evidence="4">
    <location>
        <begin position="192"/>
        <end position="236"/>
    </location>
</feature>
<dbReference type="InterPro" id="IPR050781">
    <property type="entry name" value="CWC22_splicing_factor"/>
</dbReference>
<dbReference type="SMART" id="SM00543">
    <property type="entry name" value="MIF4G"/>
    <property type="match status" value="1"/>
</dbReference>
<dbReference type="AlphaFoldDB" id="A0AA39G0Y0"/>
<keyword evidence="7" id="KW-1185">Reference proteome</keyword>
<dbReference type="GO" id="GO:0042274">
    <property type="term" value="P:ribosomal small subunit biogenesis"/>
    <property type="evidence" value="ECO:0007669"/>
    <property type="project" value="TreeGrafter"/>
</dbReference>